<keyword evidence="1" id="KW-0812">Transmembrane</keyword>
<protein>
    <submittedName>
        <fullName evidence="2">Uncharacterized protein</fullName>
    </submittedName>
</protein>
<dbReference type="AlphaFoldDB" id="A0A0D3HLD8"/>
<keyword evidence="1" id="KW-0472">Membrane</keyword>
<accession>A0A0D3HLD8</accession>
<sequence>MPDFTTNGLTSGFETTRTGAHLSYVSSSSISSFLLLLLSFITNKQREGRGGAPALRWMKDCDTGGNTCSRATRTQGGWLPVQSVREETGTAAARDCSGNKRR</sequence>
<keyword evidence="1" id="KW-1133">Transmembrane helix</keyword>
<dbReference type="Proteomes" id="UP000026960">
    <property type="component" value="Chromosome 11"/>
</dbReference>
<dbReference type="PaxDb" id="65489-OBART11G12090.1"/>
<keyword evidence="3" id="KW-1185">Reference proteome</keyword>
<feature type="transmembrane region" description="Helical" evidence="1">
    <location>
        <begin position="20"/>
        <end position="41"/>
    </location>
</feature>
<evidence type="ECO:0000313" key="2">
    <source>
        <dbReference type="EnsemblPlants" id="OBART11G12090.1"/>
    </source>
</evidence>
<evidence type="ECO:0000256" key="1">
    <source>
        <dbReference type="SAM" id="Phobius"/>
    </source>
</evidence>
<organism evidence="2">
    <name type="scientific">Oryza barthii</name>
    <dbReference type="NCBI Taxonomy" id="65489"/>
    <lineage>
        <taxon>Eukaryota</taxon>
        <taxon>Viridiplantae</taxon>
        <taxon>Streptophyta</taxon>
        <taxon>Embryophyta</taxon>
        <taxon>Tracheophyta</taxon>
        <taxon>Spermatophyta</taxon>
        <taxon>Magnoliopsida</taxon>
        <taxon>Liliopsida</taxon>
        <taxon>Poales</taxon>
        <taxon>Poaceae</taxon>
        <taxon>BOP clade</taxon>
        <taxon>Oryzoideae</taxon>
        <taxon>Oryzeae</taxon>
        <taxon>Oryzinae</taxon>
        <taxon>Oryza</taxon>
    </lineage>
</organism>
<dbReference type="HOGENOM" id="CLU_2281713_0_0_1"/>
<name>A0A0D3HLD8_9ORYZ</name>
<proteinExistence type="predicted"/>
<evidence type="ECO:0000313" key="3">
    <source>
        <dbReference type="Proteomes" id="UP000026960"/>
    </source>
</evidence>
<dbReference type="Gramene" id="OBART11G12090.1">
    <property type="protein sequence ID" value="OBART11G12090.1"/>
    <property type="gene ID" value="OBART11G12090"/>
</dbReference>
<reference evidence="2" key="2">
    <citation type="submission" date="2015-03" db="UniProtKB">
        <authorList>
            <consortium name="EnsemblPlants"/>
        </authorList>
    </citation>
    <scope>IDENTIFICATION</scope>
</reference>
<dbReference type="EnsemblPlants" id="OBART11G12090.1">
    <property type="protein sequence ID" value="OBART11G12090.1"/>
    <property type="gene ID" value="OBART11G12090"/>
</dbReference>
<reference evidence="2" key="1">
    <citation type="journal article" date="2009" name="Rice">
        <title>De Novo Next Generation Sequencing of Plant Genomes.</title>
        <authorList>
            <person name="Rounsley S."/>
            <person name="Marri P.R."/>
            <person name="Yu Y."/>
            <person name="He R."/>
            <person name="Sisneros N."/>
            <person name="Goicoechea J.L."/>
            <person name="Lee S.J."/>
            <person name="Angelova A."/>
            <person name="Kudrna D."/>
            <person name="Luo M."/>
            <person name="Affourtit J."/>
            <person name="Desany B."/>
            <person name="Knight J."/>
            <person name="Niazi F."/>
            <person name="Egholm M."/>
            <person name="Wing R.A."/>
        </authorList>
    </citation>
    <scope>NUCLEOTIDE SEQUENCE [LARGE SCALE GENOMIC DNA]</scope>
    <source>
        <strain evidence="2">cv. IRGC 105608</strain>
    </source>
</reference>